<comment type="caution">
    <text evidence="3">The sequence shown here is derived from an EMBL/GenBank/DDBJ whole genome shotgun (WGS) entry which is preliminary data.</text>
</comment>
<keyword evidence="4" id="KW-1185">Reference proteome</keyword>
<feature type="region of interest" description="Disordered" evidence="1">
    <location>
        <begin position="92"/>
        <end position="119"/>
    </location>
</feature>
<keyword evidence="2" id="KW-0732">Signal</keyword>
<reference evidence="4" key="1">
    <citation type="journal article" date="2019" name="Int. J. Syst. Evol. Microbiol.">
        <title>The Global Catalogue of Microorganisms (GCM) 10K type strain sequencing project: providing services to taxonomists for standard genome sequencing and annotation.</title>
        <authorList>
            <consortium name="The Broad Institute Genomics Platform"/>
            <consortium name="The Broad Institute Genome Sequencing Center for Infectious Disease"/>
            <person name="Wu L."/>
            <person name="Ma J."/>
        </authorList>
    </citation>
    <scope>NUCLEOTIDE SEQUENCE [LARGE SCALE GENOMIC DNA]</scope>
    <source>
        <strain evidence="4">JCM 17326</strain>
    </source>
</reference>
<dbReference type="EMBL" id="BAABDQ010000025">
    <property type="protein sequence ID" value="GAA3589494.1"/>
    <property type="molecule type" value="Genomic_DNA"/>
</dbReference>
<protein>
    <submittedName>
        <fullName evidence="3">Uncharacterized protein</fullName>
    </submittedName>
</protein>
<organism evidence="3 4">
    <name type="scientific">Nonomuraea rosea</name>
    <dbReference type="NCBI Taxonomy" id="638574"/>
    <lineage>
        <taxon>Bacteria</taxon>
        <taxon>Bacillati</taxon>
        <taxon>Actinomycetota</taxon>
        <taxon>Actinomycetes</taxon>
        <taxon>Streptosporangiales</taxon>
        <taxon>Streptosporangiaceae</taxon>
        <taxon>Nonomuraea</taxon>
    </lineage>
</organism>
<dbReference type="Proteomes" id="UP001500630">
    <property type="component" value="Unassembled WGS sequence"/>
</dbReference>
<feature type="chain" id="PRO_5047122319" evidence="2">
    <location>
        <begin position="21"/>
        <end position="307"/>
    </location>
</feature>
<evidence type="ECO:0000313" key="4">
    <source>
        <dbReference type="Proteomes" id="UP001500630"/>
    </source>
</evidence>
<evidence type="ECO:0000313" key="3">
    <source>
        <dbReference type="EMBL" id="GAA3589494.1"/>
    </source>
</evidence>
<gene>
    <name evidence="3" type="ORF">GCM10022419_084950</name>
</gene>
<feature type="signal peptide" evidence="2">
    <location>
        <begin position="1"/>
        <end position="20"/>
    </location>
</feature>
<evidence type="ECO:0000256" key="2">
    <source>
        <dbReference type="SAM" id="SignalP"/>
    </source>
</evidence>
<sequence>MRRRAAAGAAVVTAVAAGFALLPGSVETPRRETTATAAAARPVPELPERFTSGDGTEYRRLAVATLRANGEKAVSVTVPVSGKPLDVAALCDGEPGSDTPQISVNGKRGEGRGFSPCLTPGRDVRPLVVPAGATEVTVTFDTTTAGGGCVREKKGASCVPVKPRRADWSLAVYEWTPPARSVEPDRIRAFPKRLGGMRLASSATDVSWRDHDFTLAVTSPGGKLGIEQLCTGELAGRMWFRFQIDGVDQPTTATCGVWDKGPFPMAMNEFRVPKGERVTITGKMGFYGADTNRPVRWSVGVYVKELV</sequence>
<proteinExistence type="predicted"/>
<accession>A0ABP6YRL9</accession>
<evidence type="ECO:0000256" key="1">
    <source>
        <dbReference type="SAM" id="MobiDB-lite"/>
    </source>
</evidence>
<name>A0ABP6YRL9_9ACTN</name>